<evidence type="ECO:0000256" key="1">
    <source>
        <dbReference type="ARBA" id="ARBA00004141"/>
    </source>
</evidence>
<comment type="subcellular location">
    <subcellularLocation>
        <location evidence="1">Membrane</location>
        <topology evidence="1">Multi-pass membrane protein</topology>
    </subcellularLocation>
</comment>
<keyword evidence="3 5" id="KW-1133">Transmembrane helix</keyword>
<feature type="transmembrane region" description="Helical" evidence="5">
    <location>
        <begin position="230"/>
        <end position="252"/>
    </location>
</feature>
<feature type="transmembrane region" description="Helical" evidence="5">
    <location>
        <begin position="172"/>
        <end position="192"/>
    </location>
</feature>
<dbReference type="Pfam" id="PF01758">
    <property type="entry name" value="SBF"/>
    <property type="match status" value="1"/>
</dbReference>
<sequence>MDLLINVGLPLSLAIIMLSLGVGLHVADFKRVLSRGYPFAIGALCQVILLPIAAFITVTAFALPPEIAVGFMLLSFCPGGVTSNILSKLAKGDVALSVSLTAVISLLSMITVPFLAAWSIAHFMRDDAPEVSITGLAIALFLITTLPVAIGVSLRHFATGFAERVDAPLSKLATALFVLIVLAALAGNWQLFIDNLGAMGAGLVSLNIALLAIGLGIARAAKLSWNESKTISIETGIQNSTLGITLAALITGTESGFSPLALPSAVYGIMMYVVALPYIAWLRGR</sequence>
<feature type="transmembrane region" description="Helical" evidence="5">
    <location>
        <begin position="6"/>
        <end position="27"/>
    </location>
</feature>
<dbReference type="RefSeq" id="WP_068335869.1">
    <property type="nucleotide sequence ID" value="NZ_LQBP01000004.1"/>
</dbReference>
<protein>
    <submittedName>
        <fullName evidence="6">Bile acid:sodium symporter</fullName>
    </submittedName>
</protein>
<dbReference type="PANTHER" id="PTHR10361:SF24">
    <property type="entry name" value="P3 PROTEIN"/>
    <property type="match status" value="1"/>
</dbReference>
<dbReference type="PANTHER" id="PTHR10361">
    <property type="entry name" value="SODIUM-BILE ACID COTRANSPORTER"/>
    <property type="match status" value="1"/>
</dbReference>
<dbReference type="Proteomes" id="UP000053690">
    <property type="component" value="Unassembled WGS sequence"/>
</dbReference>
<dbReference type="InterPro" id="IPR004710">
    <property type="entry name" value="Bilac:Na_transpt"/>
</dbReference>
<dbReference type="Gene3D" id="1.20.1530.20">
    <property type="match status" value="1"/>
</dbReference>
<feature type="transmembrane region" description="Helical" evidence="5">
    <location>
        <begin position="39"/>
        <end position="61"/>
    </location>
</feature>
<gene>
    <name evidence="6" type="ORF">AVO44_09465</name>
</gene>
<proteinExistence type="predicted"/>
<dbReference type="EMBL" id="LQBP01000004">
    <property type="protein sequence ID" value="KUJ79609.1"/>
    <property type="molecule type" value="Genomic_DNA"/>
</dbReference>
<evidence type="ECO:0000313" key="6">
    <source>
        <dbReference type="EMBL" id="KUJ79609.1"/>
    </source>
</evidence>
<feature type="transmembrane region" description="Helical" evidence="5">
    <location>
        <begin position="67"/>
        <end position="86"/>
    </location>
</feature>
<dbReference type="AlphaFoldDB" id="A0A0X3TV75"/>
<dbReference type="OrthoDB" id="9806785at2"/>
<dbReference type="InterPro" id="IPR002657">
    <property type="entry name" value="BilAc:Na_symport/Acr3"/>
</dbReference>
<reference evidence="7" key="1">
    <citation type="submission" date="2015-12" db="EMBL/GenBank/DDBJ databases">
        <authorList>
            <person name="Zhang G."/>
            <person name="Stingl U."/>
        </authorList>
    </citation>
    <scope>NUCLEOTIDE SEQUENCE [LARGE SCALE GENOMIC DNA]</scope>
    <source>
        <strain evidence="7">ZGT108</strain>
    </source>
</reference>
<evidence type="ECO:0000313" key="7">
    <source>
        <dbReference type="Proteomes" id="UP000053690"/>
    </source>
</evidence>
<comment type="caution">
    <text evidence="6">The sequence shown here is derived from an EMBL/GenBank/DDBJ whole genome shotgun (WGS) entry which is preliminary data.</text>
</comment>
<feature type="transmembrane region" description="Helical" evidence="5">
    <location>
        <begin position="133"/>
        <end position="152"/>
    </location>
</feature>
<name>A0A0X3TV75_9RHOB</name>
<keyword evidence="2 5" id="KW-0812">Transmembrane</keyword>
<keyword evidence="4 5" id="KW-0472">Membrane</keyword>
<feature type="transmembrane region" description="Helical" evidence="5">
    <location>
        <begin position="98"/>
        <end position="121"/>
    </location>
</feature>
<organism evidence="6 7">
    <name type="scientific">Ruegeria profundi</name>
    <dbReference type="NCBI Taxonomy" id="1685378"/>
    <lineage>
        <taxon>Bacteria</taxon>
        <taxon>Pseudomonadati</taxon>
        <taxon>Pseudomonadota</taxon>
        <taxon>Alphaproteobacteria</taxon>
        <taxon>Rhodobacterales</taxon>
        <taxon>Roseobacteraceae</taxon>
        <taxon>Ruegeria</taxon>
    </lineage>
</organism>
<dbReference type="STRING" id="1685378.AVO44_09465"/>
<evidence type="ECO:0000256" key="3">
    <source>
        <dbReference type="ARBA" id="ARBA00022989"/>
    </source>
</evidence>
<evidence type="ECO:0000256" key="2">
    <source>
        <dbReference type="ARBA" id="ARBA00022692"/>
    </source>
</evidence>
<accession>A0A0X3TV75</accession>
<evidence type="ECO:0000256" key="4">
    <source>
        <dbReference type="ARBA" id="ARBA00023136"/>
    </source>
</evidence>
<keyword evidence="7" id="KW-1185">Reference proteome</keyword>
<dbReference type="GO" id="GO:0016020">
    <property type="term" value="C:membrane"/>
    <property type="evidence" value="ECO:0007669"/>
    <property type="project" value="UniProtKB-SubCell"/>
</dbReference>
<feature type="transmembrane region" description="Helical" evidence="5">
    <location>
        <begin position="198"/>
        <end position="218"/>
    </location>
</feature>
<feature type="transmembrane region" description="Helical" evidence="5">
    <location>
        <begin position="264"/>
        <end position="282"/>
    </location>
</feature>
<evidence type="ECO:0000256" key="5">
    <source>
        <dbReference type="SAM" id="Phobius"/>
    </source>
</evidence>
<dbReference type="InterPro" id="IPR038770">
    <property type="entry name" value="Na+/solute_symporter_sf"/>
</dbReference>